<feature type="transmembrane region" description="Helical" evidence="1">
    <location>
        <begin position="18"/>
        <end position="37"/>
    </location>
</feature>
<evidence type="ECO:0000313" key="2">
    <source>
        <dbReference type="EMBL" id="AYL99010.1"/>
    </source>
</evidence>
<organism evidence="2 3">
    <name type="scientific">Mucilaginibacter celer</name>
    <dbReference type="NCBI Taxonomy" id="2305508"/>
    <lineage>
        <taxon>Bacteria</taxon>
        <taxon>Pseudomonadati</taxon>
        <taxon>Bacteroidota</taxon>
        <taxon>Sphingobacteriia</taxon>
        <taxon>Sphingobacteriales</taxon>
        <taxon>Sphingobacteriaceae</taxon>
        <taxon>Mucilaginibacter</taxon>
    </lineage>
</organism>
<gene>
    <name evidence="2" type="ORF">HYN43_028715</name>
</gene>
<keyword evidence="3" id="KW-1185">Reference proteome</keyword>
<dbReference type="KEGG" id="muh:HYN43_028715"/>
<dbReference type="AlphaFoldDB" id="A0A494VZT7"/>
<keyword evidence="1" id="KW-1133">Transmembrane helix</keyword>
<reference evidence="2 3" key="1">
    <citation type="submission" date="2018-10" db="EMBL/GenBank/DDBJ databases">
        <title>Genome sequencing of Mucilaginibacter sp. HYN0043.</title>
        <authorList>
            <person name="Kim M."/>
            <person name="Yi H."/>
        </authorList>
    </citation>
    <scope>NUCLEOTIDE SEQUENCE [LARGE SCALE GENOMIC DNA]</scope>
    <source>
        <strain evidence="2 3">HYN0043</strain>
    </source>
</reference>
<keyword evidence="1" id="KW-0812">Transmembrane</keyword>
<keyword evidence="1" id="KW-0472">Membrane</keyword>
<evidence type="ECO:0000313" key="3">
    <source>
        <dbReference type="Proteomes" id="UP000270046"/>
    </source>
</evidence>
<proteinExistence type="predicted"/>
<name>A0A494VZT7_9SPHI</name>
<evidence type="ECO:0000256" key="1">
    <source>
        <dbReference type="SAM" id="Phobius"/>
    </source>
</evidence>
<protein>
    <submittedName>
        <fullName evidence="2">Uncharacterized protein</fullName>
    </submittedName>
</protein>
<dbReference type="EMBL" id="CP032869">
    <property type="protein sequence ID" value="AYL99010.1"/>
    <property type="molecule type" value="Genomic_DNA"/>
</dbReference>
<accession>A0A494VZT7</accession>
<sequence>MASFPKKERWPDRKAGRAYGLAGGSFFLSWVFGYFWAKPKVTASAANERPMFLILNKSPLLNENNESHLHCDTCMAAILF</sequence>
<dbReference type="Proteomes" id="UP000270046">
    <property type="component" value="Chromosome"/>
</dbReference>